<reference evidence="2" key="1">
    <citation type="submission" date="2022-11" db="UniProtKB">
        <authorList>
            <consortium name="WormBaseParasite"/>
        </authorList>
    </citation>
    <scope>IDENTIFICATION</scope>
</reference>
<dbReference type="WBParaSite" id="nRc.2.0.1.t35822-RA">
    <property type="protein sequence ID" value="nRc.2.0.1.t35822-RA"/>
    <property type="gene ID" value="nRc.2.0.1.g35822"/>
</dbReference>
<keyword evidence="1" id="KW-1185">Reference proteome</keyword>
<name>A0A915KAT9_ROMCU</name>
<evidence type="ECO:0000313" key="1">
    <source>
        <dbReference type="Proteomes" id="UP000887565"/>
    </source>
</evidence>
<accession>A0A915KAT9</accession>
<organism evidence="1 2">
    <name type="scientific">Romanomermis culicivorax</name>
    <name type="common">Nematode worm</name>
    <dbReference type="NCBI Taxonomy" id="13658"/>
    <lineage>
        <taxon>Eukaryota</taxon>
        <taxon>Metazoa</taxon>
        <taxon>Ecdysozoa</taxon>
        <taxon>Nematoda</taxon>
        <taxon>Enoplea</taxon>
        <taxon>Dorylaimia</taxon>
        <taxon>Mermithida</taxon>
        <taxon>Mermithoidea</taxon>
        <taxon>Mermithidae</taxon>
        <taxon>Romanomermis</taxon>
    </lineage>
</organism>
<evidence type="ECO:0000313" key="2">
    <source>
        <dbReference type="WBParaSite" id="nRc.2.0.1.t35822-RA"/>
    </source>
</evidence>
<dbReference type="AlphaFoldDB" id="A0A915KAT9"/>
<protein>
    <submittedName>
        <fullName evidence="2">Uncharacterized protein</fullName>
    </submittedName>
</protein>
<dbReference type="Proteomes" id="UP000887565">
    <property type="component" value="Unplaced"/>
</dbReference>
<sequence>MDAKMSKNNGDKTNRFFRRPSFENCQELQQPTGKIIINKKDVENNCGTSQKVSEGELLHCCSNLVFYANIIDLKLGPRPVHTHMGLYRASQKIPHFKFS</sequence>
<proteinExistence type="predicted"/>